<comment type="caution">
    <text evidence="1">The sequence shown here is derived from an EMBL/GenBank/DDBJ whole genome shotgun (WGS) entry which is preliminary data.</text>
</comment>
<dbReference type="EMBL" id="CM046113">
    <property type="protein sequence ID" value="KAI8421186.1"/>
    <property type="molecule type" value="Genomic_DNA"/>
</dbReference>
<accession>A0ACC0JAS8</accession>
<reference evidence="1 2" key="1">
    <citation type="journal article" date="2022" name="Genome Biol. Evol.">
        <title>The Spruce Budworm Genome: Reconstructing the Evolutionary History of Antifreeze Proteins.</title>
        <authorList>
            <person name="Beliveau C."/>
            <person name="Gagne P."/>
            <person name="Picq S."/>
            <person name="Vernygora O."/>
            <person name="Keeling C.I."/>
            <person name="Pinkney K."/>
            <person name="Doucet D."/>
            <person name="Wen F."/>
            <person name="Johnston J.S."/>
            <person name="Maaroufi H."/>
            <person name="Boyle B."/>
            <person name="Laroche J."/>
            <person name="Dewar K."/>
            <person name="Juretic N."/>
            <person name="Blackburn G."/>
            <person name="Nisole A."/>
            <person name="Brunet B."/>
            <person name="Brandao M."/>
            <person name="Lumley L."/>
            <person name="Duan J."/>
            <person name="Quan G."/>
            <person name="Lucarotti C.J."/>
            <person name="Roe A.D."/>
            <person name="Sperling F.A.H."/>
            <person name="Levesque R.C."/>
            <person name="Cusson M."/>
        </authorList>
    </citation>
    <scope>NUCLEOTIDE SEQUENCE [LARGE SCALE GENOMIC DNA]</scope>
    <source>
        <strain evidence="1">Glfc:IPQL:Cfum</strain>
    </source>
</reference>
<dbReference type="Proteomes" id="UP001064048">
    <property type="component" value="Chromosome 13"/>
</dbReference>
<sequence length="371" mass="39439">MKKMATEVSAAPMALPQLQSVQKAMAIPTVGAAVGQFGALYTRVKDAHSLLEWALSTAEAGVTLAAHTAAPFVSAPLAAGDARLASCIDALERRVPLVNEQPDVIVETTKKAVLSKISPHVNKVIGARVAAEQRVKSLKELSWTKANSLLNTAYGQKALIGVDSGATYAMQLLDHYLPPVGPQDQPTASSSPSLSMCLSRVCMWSCSSARMAHNISTGTDSFTDLGLHDKKISTGNDSFTDHGFHDKHIKVEGEIVPASADPAMHTVQTVGRLSAVAARRVWANLAYKVNELRQSGIDFDVSRYLKALLAALHLATVTNQQHQKEAARAPSAEHPAEPSAPEAPPETHDTAPTTANKVKSTPEAKSENHSN</sequence>
<organism evidence="1 2">
    <name type="scientific">Choristoneura fumiferana</name>
    <name type="common">Spruce budworm moth</name>
    <name type="synonym">Archips fumiferana</name>
    <dbReference type="NCBI Taxonomy" id="7141"/>
    <lineage>
        <taxon>Eukaryota</taxon>
        <taxon>Metazoa</taxon>
        <taxon>Ecdysozoa</taxon>
        <taxon>Arthropoda</taxon>
        <taxon>Hexapoda</taxon>
        <taxon>Insecta</taxon>
        <taxon>Pterygota</taxon>
        <taxon>Neoptera</taxon>
        <taxon>Endopterygota</taxon>
        <taxon>Lepidoptera</taxon>
        <taxon>Glossata</taxon>
        <taxon>Ditrysia</taxon>
        <taxon>Tortricoidea</taxon>
        <taxon>Tortricidae</taxon>
        <taxon>Tortricinae</taxon>
        <taxon>Choristoneura</taxon>
    </lineage>
</organism>
<keyword evidence="2" id="KW-1185">Reference proteome</keyword>
<protein>
    <submittedName>
        <fullName evidence="1">Uncharacterized protein</fullName>
    </submittedName>
</protein>
<evidence type="ECO:0000313" key="2">
    <source>
        <dbReference type="Proteomes" id="UP001064048"/>
    </source>
</evidence>
<proteinExistence type="predicted"/>
<name>A0ACC0JAS8_CHOFU</name>
<evidence type="ECO:0000313" key="1">
    <source>
        <dbReference type="EMBL" id="KAI8421186.1"/>
    </source>
</evidence>
<gene>
    <name evidence="1" type="ORF">MSG28_008257</name>
</gene>